<name>A0ABT0IIH7_9ACTN</name>
<feature type="region of interest" description="Disordered" evidence="1">
    <location>
        <begin position="259"/>
        <end position="321"/>
    </location>
</feature>
<feature type="compositionally biased region" description="Gly residues" evidence="1">
    <location>
        <begin position="283"/>
        <end position="321"/>
    </location>
</feature>
<sequence length="321" mass="34933">MAGEGQRRVLIEVGRLTCYPEPLGRTGYSYHPVGHSRSGMLGWNAVWGTPAEEAEWRAVGERFSRAVHAAEDAYRSYTRRRTVRHLPGARRRRERAAELFRAALADAEEGYAPVREEIGRRLAAGAEEARREREEEARRWEAERAEREALRAAAHARHARYHALASRRVWGWAVDGDGAAVLVYRGDLPAGPPPPEAAPRSAEPLTVYGLEEELLALGDEGLTTLRWDLATRESVMAECSVPGDPVAFEEWWAAVTRRRWRSSAEVPPRPPGRPRSGTARGPGSQGHSGSDYGGVGDSGSGYGDSGGGYGGGFSGGGFGSF</sequence>
<comment type="caution">
    <text evidence="2">The sequence shown here is derived from an EMBL/GenBank/DDBJ whole genome shotgun (WGS) entry which is preliminary data.</text>
</comment>
<organism evidence="2 3">
    <name type="scientific">Streptomyces lichenis</name>
    <dbReference type="NCBI Taxonomy" id="2306967"/>
    <lineage>
        <taxon>Bacteria</taxon>
        <taxon>Bacillati</taxon>
        <taxon>Actinomycetota</taxon>
        <taxon>Actinomycetes</taxon>
        <taxon>Kitasatosporales</taxon>
        <taxon>Streptomycetaceae</taxon>
        <taxon>Streptomyces</taxon>
    </lineage>
</organism>
<dbReference type="RefSeq" id="WP_248636949.1">
    <property type="nucleotide sequence ID" value="NZ_JALPTH010000035.1"/>
</dbReference>
<evidence type="ECO:0000313" key="3">
    <source>
        <dbReference type="Proteomes" id="UP001522868"/>
    </source>
</evidence>
<accession>A0ABT0IIH7</accession>
<evidence type="ECO:0000256" key="1">
    <source>
        <dbReference type="SAM" id="MobiDB-lite"/>
    </source>
</evidence>
<dbReference type="Proteomes" id="UP001522868">
    <property type="component" value="Unassembled WGS sequence"/>
</dbReference>
<reference evidence="2 3" key="1">
    <citation type="submission" date="2022-04" db="EMBL/GenBank/DDBJ databases">
        <title>Streptomyces sp. nov. LCR6-01 isolated from Lichen of Dirinaria sp.</title>
        <authorList>
            <person name="Kanchanasin P."/>
            <person name="Tanasupawat S."/>
            <person name="Phongsopitanun W."/>
        </authorList>
    </citation>
    <scope>NUCLEOTIDE SEQUENCE [LARGE SCALE GENOMIC DNA]</scope>
    <source>
        <strain evidence="2 3">LCR6-01</strain>
    </source>
</reference>
<dbReference type="EMBL" id="JALPTH010000035">
    <property type="protein sequence ID" value="MCK8681119.1"/>
    <property type="molecule type" value="Genomic_DNA"/>
</dbReference>
<proteinExistence type="predicted"/>
<gene>
    <name evidence="2" type="ORF">M1O15_27745</name>
</gene>
<keyword evidence="3" id="KW-1185">Reference proteome</keyword>
<protein>
    <submittedName>
        <fullName evidence="2">Uncharacterized protein</fullName>
    </submittedName>
</protein>
<evidence type="ECO:0000313" key="2">
    <source>
        <dbReference type="EMBL" id="MCK8681119.1"/>
    </source>
</evidence>